<name>A0A8X6N1T2_NEPPI</name>
<comment type="caution">
    <text evidence="1">The sequence shown here is derived from an EMBL/GenBank/DDBJ whole genome shotgun (WGS) entry which is preliminary data.</text>
</comment>
<dbReference type="Proteomes" id="UP000887013">
    <property type="component" value="Unassembled WGS sequence"/>
</dbReference>
<keyword evidence="2" id="KW-1185">Reference proteome</keyword>
<proteinExistence type="predicted"/>
<organism evidence="1 2">
    <name type="scientific">Nephila pilipes</name>
    <name type="common">Giant wood spider</name>
    <name type="synonym">Nephila maculata</name>
    <dbReference type="NCBI Taxonomy" id="299642"/>
    <lineage>
        <taxon>Eukaryota</taxon>
        <taxon>Metazoa</taxon>
        <taxon>Ecdysozoa</taxon>
        <taxon>Arthropoda</taxon>
        <taxon>Chelicerata</taxon>
        <taxon>Arachnida</taxon>
        <taxon>Araneae</taxon>
        <taxon>Araneomorphae</taxon>
        <taxon>Entelegynae</taxon>
        <taxon>Araneoidea</taxon>
        <taxon>Nephilidae</taxon>
        <taxon>Nephila</taxon>
    </lineage>
</organism>
<reference evidence="1" key="1">
    <citation type="submission" date="2020-08" db="EMBL/GenBank/DDBJ databases">
        <title>Multicomponent nature underlies the extraordinary mechanical properties of spider dragline silk.</title>
        <authorList>
            <person name="Kono N."/>
            <person name="Nakamura H."/>
            <person name="Mori M."/>
            <person name="Yoshida Y."/>
            <person name="Ohtoshi R."/>
            <person name="Malay A.D."/>
            <person name="Moran D.A.P."/>
            <person name="Tomita M."/>
            <person name="Numata K."/>
            <person name="Arakawa K."/>
        </authorList>
    </citation>
    <scope>NUCLEOTIDE SEQUENCE</scope>
</reference>
<accession>A0A8X6N1T2</accession>
<sequence>MWLALNKIFCDISEPYFEEFRIINKIDYRKGDEKIPFEKLAVIPSLTFLENGCVMDSLSEGKTPILTPEKAVVADTEGMEFHPLKAKSRRCGKNICDSKAGIIFSRSDKVSANLDSNRRSKS</sequence>
<gene>
    <name evidence="1" type="ORF">NPIL_231391</name>
</gene>
<dbReference type="EMBL" id="BMAW01004587">
    <property type="protein sequence ID" value="GFS89804.1"/>
    <property type="molecule type" value="Genomic_DNA"/>
</dbReference>
<evidence type="ECO:0000313" key="2">
    <source>
        <dbReference type="Proteomes" id="UP000887013"/>
    </source>
</evidence>
<protein>
    <submittedName>
        <fullName evidence="1">Uncharacterized protein</fullName>
    </submittedName>
</protein>
<evidence type="ECO:0000313" key="1">
    <source>
        <dbReference type="EMBL" id="GFS89804.1"/>
    </source>
</evidence>
<dbReference type="AlphaFoldDB" id="A0A8X6N1T2"/>